<evidence type="ECO:0000313" key="1">
    <source>
        <dbReference type="EMBL" id="KAK9137057.1"/>
    </source>
</evidence>
<keyword evidence="2" id="KW-1185">Reference proteome</keyword>
<name>A0AAP0JQD4_9MAGN</name>
<reference evidence="1 2" key="1">
    <citation type="submission" date="2024-01" db="EMBL/GenBank/DDBJ databases">
        <title>Genome assemblies of Stephania.</title>
        <authorList>
            <person name="Yang L."/>
        </authorList>
    </citation>
    <scope>NUCLEOTIDE SEQUENCE [LARGE SCALE GENOMIC DNA]</scope>
    <source>
        <strain evidence="1">QJT</strain>
        <tissue evidence="1">Leaf</tissue>
    </source>
</reference>
<protein>
    <submittedName>
        <fullName evidence="1">Uncharacterized protein</fullName>
    </submittedName>
</protein>
<organism evidence="1 2">
    <name type="scientific">Stephania japonica</name>
    <dbReference type="NCBI Taxonomy" id="461633"/>
    <lineage>
        <taxon>Eukaryota</taxon>
        <taxon>Viridiplantae</taxon>
        <taxon>Streptophyta</taxon>
        <taxon>Embryophyta</taxon>
        <taxon>Tracheophyta</taxon>
        <taxon>Spermatophyta</taxon>
        <taxon>Magnoliopsida</taxon>
        <taxon>Ranunculales</taxon>
        <taxon>Menispermaceae</taxon>
        <taxon>Menispermoideae</taxon>
        <taxon>Cissampelideae</taxon>
        <taxon>Stephania</taxon>
    </lineage>
</organism>
<accession>A0AAP0JQD4</accession>
<comment type="caution">
    <text evidence="1">The sequence shown here is derived from an EMBL/GenBank/DDBJ whole genome shotgun (WGS) entry which is preliminary data.</text>
</comment>
<sequence>MYFINVSAHNEFVTVTPLCSICIINNNKNRGNHVDRITLMGFAAGLVALN</sequence>
<dbReference type="EMBL" id="JBBNAE010000003">
    <property type="protein sequence ID" value="KAK9137057.1"/>
    <property type="molecule type" value="Genomic_DNA"/>
</dbReference>
<dbReference type="Proteomes" id="UP001417504">
    <property type="component" value="Unassembled WGS sequence"/>
</dbReference>
<dbReference type="AlphaFoldDB" id="A0AAP0JQD4"/>
<gene>
    <name evidence="1" type="ORF">Sjap_007651</name>
</gene>
<proteinExistence type="predicted"/>
<evidence type="ECO:0000313" key="2">
    <source>
        <dbReference type="Proteomes" id="UP001417504"/>
    </source>
</evidence>